<proteinExistence type="predicted"/>
<accession>A0ABU7LRS1</accession>
<evidence type="ECO:0000313" key="3">
    <source>
        <dbReference type="Proteomes" id="UP001354971"/>
    </source>
</evidence>
<keyword evidence="2" id="KW-0808">Transferase</keyword>
<organism evidence="2 3">
    <name type="scientific">Hyphobacterium lacteum</name>
    <dbReference type="NCBI Taxonomy" id="3116575"/>
    <lineage>
        <taxon>Bacteria</taxon>
        <taxon>Pseudomonadati</taxon>
        <taxon>Pseudomonadota</taxon>
        <taxon>Alphaproteobacteria</taxon>
        <taxon>Maricaulales</taxon>
        <taxon>Maricaulaceae</taxon>
        <taxon>Hyphobacterium</taxon>
    </lineage>
</organism>
<reference evidence="2 3" key="1">
    <citation type="submission" date="2024-01" db="EMBL/GenBank/DDBJ databases">
        <title>Hyphobacterium bacterium isolated from marine sediment.</title>
        <authorList>
            <person name="Zhao S."/>
        </authorList>
    </citation>
    <scope>NUCLEOTIDE SEQUENCE [LARGE SCALE GENOMIC DNA]</scope>
    <source>
        <strain evidence="3">HN65</strain>
    </source>
</reference>
<name>A0ABU7LRS1_9PROT</name>
<dbReference type="Gene3D" id="3.40.50.2000">
    <property type="entry name" value="Glycogen Phosphorylase B"/>
    <property type="match status" value="1"/>
</dbReference>
<dbReference type="EMBL" id="JAZDRP010000005">
    <property type="protein sequence ID" value="MEE2526609.1"/>
    <property type="molecule type" value="Genomic_DNA"/>
</dbReference>
<sequence length="361" mass="39035">MKILITNHALDRRAGTELYVRDLAIGLKARGHEPVCFSPLLGSVAEEIRQAGIAVTDDLTPVSAPDILHCHHHPVTALACMAFPQTPAISVCHGVKPWQEAPLARFPNILAHVAVDQPCFDFLAGQEIASDTIVIIPNGVDLKRFTAAAVARDDPDRQRRALLISNIATPAELDPFRQACEANGLSLEFAGAAGEVMRAPEKDLPGYGLVFAKARAALEAMASGCAVILSDYGRIGPRVTTDRFETLRRANFGFSVIDRIPTPDALAGEIKAVDWQDAARVSARVRAEADFANAVESYEDLYLKLAGKPVDASLSPAAMQAYLGAILPQLQERDDLATRLYTETAIRLQREQALAVLRAED</sequence>
<keyword evidence="3" id="KW-1185">Reference proteome</keyword>
<protein>
    <submittedName>
        <fullName evidence="2">Glycosyltransferase</fullName>
        <ecNumber evidence="2">2.4.-.-</ecNumber>
    </submittedName>
</protein>
<dbReference type="EC" id="2.4.-.-" evidence="2"/>
<dbReference type="InterPro" id="IPR028098">
    <property type="entry name" value="Glyco_trans_4-like_N"/>
</dbReference>
<comment type="caution">
    <text evidence="2">The sequence shown here is derived from an EMBL/GenBank/DDBJ whole genome shotgun (WGS) entry which is preliminary data.</text>
</comment>
<dbReference type="Pfam" id="PF13439">
    <property type="entry name" value="Glyco_transf_4"/>
    <property type="match status" value="1"/>
</dbReference>
<dbReference type="Proteomes" id="UP001354971">
    <property type="component" value="Unassembled WGS sequence"/>
</dbReference>
<dbReference type="RefSeq" id="WP_330199272.1">
    <property type="nucleotide sequence ID" value="NZ_JAZDRP010000005.1"/>
</dbReference>
<dbReference type="SUPFAM" id="SSF53756">
    <property type="entry name" value="UDP-Glycosyltransferase/glycogen phosphorylase"/>
    <property type="match status" value="1"/>
</dbReference>
<evidence type="ECO:0000313" key="2">
    <source>
        <dbReference type="EMBL" id="MEE2526609.1"/>
    </source>
</evidence>
<dbReference type="GO" id="GO:0016757">
    <property type="term" value="F:glycosyltransferase activity"/>
    <property type="evidence" value="ECO:0007669"/>
    <property type="project" value="UniProtKB-KW"/>
</dbReference>
<evidence type="ECO:0000259" key="1">
    <source>
        <dbReference type="Pfam" id="PF13439"/>
    </source>
</evidence>
<gene>
    <name evidence="2" type="ORF">V0U79_09540</name>
</gene>
<keyword evidence="2" id="KW-0328">Glycosyltransferase</keyword>
<feature type="domain" description="Glycosyltransferase subfamily 4-like N-terminal" evidence="1">
    <location>
        <begin position="64"/>
        <end position="144"/>
    </location>
</feature>